<accession>A0A1L7VJJ1</accession>
<dbReference type="Proteomes" id="UP000183971">
    <property type="component" value="Unassembled WGS sequence"/>
</dbReference>
<organism evidence="3 4">
    <name type="scientific">Fusarium proliferatum (strain ET1)</name>
    <name type="common">Orchid endophyte fungus</name>
    <dbReference type="NCBI Taxonomy" id="1227346"/>
    <lineage>
        <taxon>Eukaryota</taxon>
        <taxon>Fungi</taxon>
        <taxon>Dikarya</taxon>
        <taxon>Ascomycota</taxon>
        <taxon>Pezizomycotina</taxon>
        <taxon>Sordariomycetes</taxon>
        <taxon>Hypocreomycetidae</taxon>
        <taxon>Hypocreales</taxon>
        <taxon>Nectriaceae</taxon>
        <taxon>Fusarium</taxon>
        <taxon>Fusarium fujikuroi species complex</taxon>
    </lineage>
</organism>
<gene>
    <name evidence="3" type="ORF">FPRO_10331</name>
</gene>
<feature type="coiled-coil region" evidence="1">
    <location>
        <begin position="56"/>
        <end position="90"/>
    </location>
</feature>
<dbReference type="AlphaFoldDB" id="A0A1L7VJJ1"/>
<comment type="caution">
    <text evidence="3">The sequence shown here is derived from an EMBL/GenBank/DDBJ whole genome shotgun (WGS) entry which is preliminary data.</text>
</comment>
<feature type="compositionally biased region" description="Basic and acidic residues" evidence="2">
    <location>
        <begin position="1"/>
        <end position="11"/>
    </location>
</feature>
<sequence>MDYRHASDSDRPNNYSHQPRDPGFIEAVDPQVRKATSARLLTPNQPPASRQPRYGASTFEKEIRELNEKLALAMEEVQLLREQLDKSRKQ</sequence>
<keyword evidence="1" id="KW-0175">Coiled coil</keyword>
<evidence type="ECO:0000313" key="3">
    <source>
        <dbReference type="EMBL" id="CZR40743.1"/>
    </source>
</evidence>
<reference evidence="4" key="1">
    <citation type="journal article" date="2016" name="Genome Biol. Evol.">
        <title>Comparative 'omics' of the Fusarium fujikuroi species complex highlights differences in genetic potential and metabolite synthesis.</title>
        <authorList>
            <person name="Niehaus E.-M."/>
            <person name="Muensterkoetter M."/>
            <person name="Proctor R.H."/>
            <person name="Brown D.W."/>
            <person name="Sharon A."/>
            <person name="Idan Y."/>
            <person name="Oren-Young L."/>
            <person name="Sieber C.M."/>
            <person name="Novak O."/>
            <person name="Pencik A."/>
            <person name="Tarkowska D."/>
            <person name="Hromadova K."/>
            <person name="Freeman S."/>
            <person name="Maymon M."/>
            <person name="Elazar M."/>
            <person name="Youssef S.A."/>
            <person name="El-Shabrawy E.S.M."/>
            <person name="Shalaby A.B.A."/>
            <person name="Houterman P."/>
            <person name="Brock N.L."/>
            <person name="Burkhardt I."/>
            <person name="Tsavkelova E.A."/>
            <person name="Dickschat J.S."/>
            <person name="Galuszka P."/>
            <person name="Gueldener U."/>
            <person name="Tudzynski B."/>
        </authorList>
    </citation>
    <scope>NUCLEOTIDE SEQUENCE [LARGE SCALE GENOMIC DNA]</scope>
    <source>
        <strain evidence="4">ET1</strain>
    </source>
</reference>
<name>A0A1L7VJJ1_FUSPR</name>
<evidence type="ECO:0000313" key="4">
    <source>
        <dbReference type="Proteomes" id="UP000183971"/>
    </source>
</evidence>
<dbReference type="RefSeq" id="XP_031081336.1">
    <property type="nucleotide sequence ID" value="XM_031231285.1"/>
</dbReference>
<keyword evidence="4" id="KW-1185">Reference proteome</keyword>
<feature type="region of interest" description="Disordered" evidence="2">
    <location>
        <begin position="1"/>
        <end position="24"/>
    </location>
</feature>
<evidence type="ECO:0000256" key="2">
    <source>
        <dbReference type="SAM" id="MobiDB-lite"/>
    </source>
</evidence>
<dbReference type="GeneID" id="42055203"/>
<dbReference type="EMBL" id="FJOF01000005">
    <property type="protein sequence ID" value="CZR40743.1"/>
    <property type="molecule type" value="Genomic_DNA"/>
</dbReference>
<dbReference type="VEuPathDB" id="FungiDB:FPRO_10331"/>
<proteinExistence type="predicted"/>
<evidence type="ECO:0000256" key="1">
    <source>
        <dbReference type="SAM" id="Coils"/>
    </source>
</evidence>
<protein>
    <submittedName>
        <fullName evidence="3">Uncharacterized protein</fullName>
    </submittedName>
</protein>